<dbReference type="EMBL" id="BRXZ01001543">
    <property type="protein sequence ID" value="GMH73756.1"/>
    <property type="molecule type" value="Genomic_DNA"/>
</dbReference>
<dbReference type="Proteomes" id="UP001165082">
    <property type="component" value="Unassembled WGS sequence"/>
</dbReference>
<dbReference type="InterPro" id="IPR001611">
    <property type="entry name" value="Leu-rich_rpt"/>
</dbReference>
<dbReference type="InterPro" id="IPR003591">
    <property type="entry name" value="Leu-rich_rpt_typical-subtyp"/>
</dbReference>
<protein>
    <submittedName>
        <fullName evidence="4">Uncharacterized protein</fullName>
    </submittedName>
</protein>
<dbReference type="PANTHER" id="PTHR24373:SF370">
    <property type="entry name" value="FISH-LIPS, ISOFORM E"/>
    <property type="match status" value="1"/>
</dbReference>
<gene>
    <name evidence="4" type="ORF">TrRE_jg11256</name>
</gene>
<dbReference type="AlphaFoldDB" id="A0A9W7ANH7"/>
<name>A0A9W7ANH7_9STRA</name>
<evidence type="ECO:0000256" key="1">
    <source>
        <dbReference type="ARBA" id="ARBA00022614"/>
    </source>
</evidence>
<dbReference type="GO" id="GO:0005615">
    <property type="term" value="C:extracellular space"/>
    <property type="evidence" value="ECO:0007669"/>
    <property type="project" value="TreeGrafter"/>
</dbReference>
<keyword evidence="2" id="KW-0732">Signal</keyword>
<evidence type="ECO:0000256" key="3">
    <source>
        <dbReference type="ARBA" id="ARBA00022737"/>
    </source>
</evidence>
<keyword evidence="1" id="KW-0433">Leucine-rich repeat</keyword>
<evidence type="ECO:0000256" key="2">
    <source>
        <dbReference type="ARBA" id="ARBA00022729"/>
    </source>
</evidence>
<dbReference type="PROSITE" id="PS51450">
    <property type="entry name" value="LRR"/>
    <property type="match status" value="1"/>
</dbReference>
<dbReference type="SMART" id="SM00369">
    <property type="entry name" value="LRR_TYP"/>
    <property type="match status" value="3"/>
</dbReference>
<accession>A0A9W7ANH7</accession>
<keyword evidence="3" id="KW-0677">Repeat</keyword>
<evidence type="ECO:0000313" key="5">
    <source>
        <dbReference type="Proteomes" id="UP001165082"/>
    </source>
</evidence>
<dbReference type="SUPFAM" id="SSF52058">
    <property type="entry name" value="L domain-like"/>
    <property type="match status" value="1"/>
</dbReference>
<proteinExistence type="predicted"/>
<dbReference type="OrthoDB" id="198800at2759"/>
<organism evidence="4 5">
    <name type="scientific">Triparma retinervis</name>
    <dbReference type="NCBI Taxonomy" id="2557542"/>
    <lineage>
        <taxon>Eukaryota</taxon>
        <taxon>Sar</taxon>
        <taxon>Stramenopiles</taxon>
        <taxon>Ochrophyta</taxon>
        <taxon>Bolidophyceae</taxon>
        <taxon>Parmales</taxon>
        <taxon>Triparmaceae</taxon>
        <taxon>Triparma</taxon>
    </lineage>
</organism>
<sequence length="182" mass="19467">MPNLEYVVAHYSGLMALGANLFAGSTKLEKLWLHHNEIATIDKDAFSGIGSSLSELYLYDNAFSSLDPQVFSGLTGVSSLWMLGTNVTTSDMSCEHFCDIPVTADVKVFDFEMTMRCGTGCQADAGETVINEDGGNVCGYAGCVTWDLNSGWRAGWGVGKGEWSVGGGGLKIGLCCSLPRRR</sequence>
<dbReference type="InterPro" id="IPR032675">
    <property type="entry name" value="LRR_dom_sf"/>
</dbReference>
<dbReference type="GO" id="GO:0031012">
    <property type="term" value="C:extracellular matrix"/>
    <property type="evidence" value="ECO:0007669"/>
    <property type="project" value="TreeGrafter"/>
</dbReference>
<dbReference type="Gene3D" id="3.80.10.10">
    <property type="entry name" value="Ribonuclease Inhibitor"/>
    <property type="match status" value="1"/>
</dbReference>
<reference evidence="4" key="1">
    <citation type="submission" date="2022-07" db="EMBL/GenBank/DDBJ databases">
        <title>Genome analysis of Parmales, a sister group of diatoms, reveals the evolutionary specialization of diatoms from phago-mixotrophs to photoautotrophs.</title>
        <authorList>
            <person name="Ban H."/>
            <person name="Sato S."/>
            <person name="Yoshikawa S."/>
            <person name="Kazumasa Y."/>
            <person name="Nakamura Y."/>
            <person name="Ichinomiya M."/>
            <person name="Saitoh K."/>
            <person name="Sato N."/>
            <person name="Blanc-Mathieu R."/>
            <person name="Endo H."/>
            <person name="Kuwata A."/>
            <person name="Ogata H."/>
        </authorList>
    </citation>
    <scope>NUCLEOTIDE SEQUENCE</scope>
</reference>
<dbReference type="PANTHER" id="PTHR24373">
    <property type="entry name" value="SLIT RELATED LEUCINE-RICH REPEAT NEURONAL PROTEIN"/>
    <property type="match status" value="1"/>
</dbReference>
<keyword evidence="5" id="KW-1185">Reference proteome</keyword>
<comment type="caution">
    <text evidence="4">The sequence shown here is derived from an EMBL/GenBank/DDBJ whole genome shotgun (WGS) entry which is preliminary data.</text>
</comment>
<dbReference type="Pfam" id="PF13855">
    <property type="entry name" value="LRR_8"/>
    <property type="match status" value="1"/>
</dbReference>
<evidence type="ECO:0000313" key="4">
    <source>
        <dbReference type="EMBL" id="GMH73756.1"/>
    </source>
</evidence>
<dbReference type="InterPro" id="IPR050328">
    <property type="entry name" value="Dev_Immune_Receptor"/>
</dbReference>